<evidence type="ECO:0000313" key="1">
    <source>
        <dbReference type="EMBL" id="EDM22912.1"/>
    </source>
</evidence>
<gene>
    <name evidence="1" type="ORF">CMTB2_05472</name>
</gene>
<dbReference type="Proteomes" id="UP000003288">
    <property type="component" value="Unassembled WGS sequence"/>
</dbReference>
<accession>A0AAI9AG55</accession>
<dbReference type="EMBL" id="ABCJ01000017">
    <property type="protein sequence ID" value="EDM22912.1"/>
    <property type="molecule type" value="Genomic_DNA"/>
</dbReference>
<reference evidence="1 2" key="1">
    <citation type="journal article" date="2011" name="Stand. Genomic Sci.">
        <title>Draft genome sequence of Caminibacter mediatlanticus strain TB-2, an epsilonproteobacterium isolated from a deep-sea hydrothermal vent.</title>
        <authorList>
            <person name="Giovannelli D."/>
            <person name="Ferriera S."/>
            <person name="Johnson J."/>
            <person name="Kravitz S."/>
            <person name="Perez-Rodriguez I."/>
            <person name="Ricci J."/>
            <person name="O'Brien C."/>
            <person name="Voordeckers J.W."/>
            <person name="Bini E."/>
            <person name="Vetriani C."/>
        </authorList>
    </citation>
    <scope>NUCLEOTIDE SEQUENCE [LARGE SCALE GENOMIC DNA]</scope>
    <source>
        <strain evidence="1 2">TB-2</strain>
    </source>
</reference>
<protein>
    <submittedName>
        <fullName evidence="1">Uncharacterized protein</fullName>
    </submittedName>
</protein>
<comment type="caution">
    <text evidence="1">The sequence shown here is derived from an EMBL/GenBank/DDBJ whole genome shotgun (WGS) entry which is preliminary data.</text>
</comment>
<sequence length="38" mass="4749">MDKKYLEFFKKILKKDLDKEINKYGNPIIKNYKRDKNK</sequence>
<evidence type="ECO:0000313" key="2">
    <source>
        <dbReference type="Proteomes" id="UP000003288"/>
    </source>
</evidence>
<dbReference type="AlphaFoldDB" id="A0AAI9AG55"/>
<proteinExistence type="predicted"/>
<name>A0AAI9AG55_9BACT</name>
<organism evidence="1 2">
    <name type="scientific">Caminibacter mediatlanticus TB-2</name>
    <dbReference type="NCBI Taxonomy" id="391592"/>
    <lineage>
        <taxon>Bacteria</taxon>
        <taxon>Pseudomonadati</taxon>
        <taxon>Campylobacterota</taxon>
        <taxon>Epsilonproteobacteria</taxon>
        <taxon>Nautiliales</taxon>
        <taxon>Nautiliaceae</taxon>
        <taxon>Caminibacter</taxon>
    </lineage>
</organism>